<dbReference type="KEGG" id="muo:115469912"/>
<dbReference type="Gene3D" id="2.10.25.10">
    <property type="entry name" value="Laminin"/>
    <property type="match status" value="2"/>
</dbReference>
<dbReference type="Gene3D" id="3.40.50.410">
    <property type="entry name" value="von Willebrand factor, type A domain"/>
    <property type="match status" value="3"/>
</dbReference>
<protein>
    <recommendedName>
        <fullName evidence="8">von Willebrand factor A domain-containing protein 2</fullName>
    </recommendedName>
    <alternativeName>
        <fullName evidence="9">A domain-containing protein similar to matrilin and collagen</fullName>
    </alternativeName>
</protein>
<feature type="chain" id="PRO_5027626399" description="von Willebrand factor A domain-containing protein 2" evidence="11">
    <location>
        <begin position="22"/>
        <end position="781"/>
    </location>
</feature>
<evidence type="ECO:0000256" key="7">
    <source>
        <dbReference type="ARBA" id="ARBA00065464"/>
    </source>
</evidence>
<dbReference type="RefSeq" id="XP_030058547.1">
    <property type="nucleotide sequence ID" value="XM_030202687.1"/>
</dbReference>
<dbReference type="SMART" id="SM00179">
    <property type="entry name" value="EGF_CA"/>
    <property type="match status" value="2"/>
</dbReference>
<dbReference type="OrthoDB" id="6132182at2759"/>
<comment type="subunit">
    <text evidence="7">Forms monomers and multimers.</text>
</comment>
<dbReference type="InterPro" id="IPR036465">
    <property type="entry name" value="vWFA_dom_sf"/>
</dbReference>
<dbReference type="FunFam" id="3.40.50.410:FF:000054">
    <property type="entry name" value="von Willebrand factor A domain containing 2"/>
    <property type="match status" value="1"/>
</dbReference>
<keyword evidence="2" id="KW-0964">Secreted</keyword>
<evidence type="ECO:0000259" key="13">
    <source>
        <dbReference type="PROSITE" id="PS50234"/>
    </source>
</evidence>
<evidence type="ECO:0000256" key="1">
    <source>
        <dbReference type="ARBA" id="ARBA00004613"/>
    </source>
</evidence>
<dbReference type="CDD" id="cd01472">
    <property type="entry name" value="vWA_collagen"/>
    <property type="match status" value="1"/>
</dbReference>
<dbReference type="FunCoup" id="A0A6P7XSZ4">
    <property type="interactions" value="87"/>
</dbReference>
<dbReference type="FunFam" id="3.40.50.410:FF:000047">
    <property type="entry name" value="von Willebrand factor A domain containing 2"/>
    <property type="match status" value="1"/>
</dbReference>
<dbReference type="PANTHER" id="PTHR24020:SF37">
    <property type="entry name" value="VON WILLEBRAND FACTOR A DOMAIN-CONTAINING PROTEIN 2"/>
    <property type="match status" value="1"/>
</dbReference>
<evidence type="ECO:0000313" key="14">
    <source>
        <dbReference type="Proteomes" id="UP000515156"/>
    </source>
</evidence>
<keyword evidence="14" id="KW-1185">Reference proteome</keyword>
<dbReference type="GO" id="GO:0005509">
    <property type="term" value="F:calcium ion binding"/>
    <property type="evidence" value="ECO:0007669"/>
    <property type="project" value="InterPro"/>
</dbReference>
<feature type="domain" description="VWFA" evidence="13">
    <location>
        <begin position="534"/>
        <end position="704"/>
    </location>
</feature>
<comment type="subcellular location">
    <subcellularLocation>
        <location evidence="1">Secreted</location>
    </subcellularLocation>
</comment>
<dbReference type="PROSITE" id="PS50026">
    <property type="entry name" value="EGF_3"/>
    <property type="match status" value="2"/>
</dbReference>
<dbReference type="SMART" id="SM00327">
    <property type="entry name" value="VWA"/>
    <property type="match status" value="3"/>
</dbReference>
<dbReference type="SUPFAM" id="SSF53300">
    <property type="entry name" value="vWA-like"/>
    <property type="match status" value="3"/>
</dbReference>
<keyword evidence="5" id="KW-0677">Repeat</keyword>
<feature type="domain" description="VWFA" evidence="13">
    <location>
        <begin position="345"/>
        <end position="521"/>
    </location>
</feature>
<dbReference type="InterPro" id="IPR050525">
    <property type="entry name" value="ECM_Assembly_Org"/>
</dbReference>
<dbReference type="FunFam" id="2.10.25.10:FF:000066">
    <property type="entry name" value="FAT atypical cadherin 4"/>
    <property type="match status" value="1"/>
</dbReference>
<dbReference type="InParanoid" id="A0A6P7XSZ4"/>
<evidence type="ECO:0000256" key="10">
    <source>
        <dbReference type="PROSITE-ProRule" id="PRU00076"/>
    </source>
</evidence>
<name>A0A6P7XSZ4_9AMPH</name>
<feature type="domain" description="EGF-like" evidence="12">
    <location>
        <begin position="715"/>
        <end position="750"/>
    </location>
</feature>
<dbReference type="CTD" id="340706"/>
<dbReference type="PROSITE" id="PS50234">
    <property type="entry name" value="VWFA"/>
    <property type="match status" value="3"/>
</dbReference>
<dbReference type="FunFam" id="3.40.50.410:FF:000058">
    <property type="entry name" value="von Willebrand factor A domain containing 2"/>
    <property type="match status" value="1"/>
</dbReference>
<dbReference type="PANTHER" id="PTHR24020">
    <property type="entry name" value="COLLAGEN ALPHA"/>
    <property type="match status" value="1"/>
</dbReference>
<dbReference type="GeneID" id="115469912"/>
<feature type="domain" description="VWFA" evidence="13">
    <location>
        <begin position="51"/>
        <end position="222"/>
    </location>
</feature>
<accession>A0A6P7XSZ4</accession>
<evidence type="ECO:0000256" key="6">
    <source>
        <dbReference type="ARBA" id="ARBA00023157"/>
    </source>
</evidence>
<dbReference type="GO" id="GO:0005604">
    <property type="term" value="C:basement membrane"/>
    <property type="evidence" value="ECO:0007669"/>
    <property type="project" value="TreeGrafter"/>
</dbReference>
<evidence type="ECO:0000259" key="12">
    <source>
        <dbReference type="PROSITE" id="PS50026"/>
    </source>
</evidence>
<gene>
    <name evidence="15" type="primary">VWA2</name>
</gene>
<dbReference type="Pfam" id="PF00008">
    <property type="entry name" value="EGF"/>
    <property type="match status" value="1"/>
</dbReference>
<dbReference type="SUPFAM" id="SSF57196">
    <property type="entry name" value="EGF/Laminin"/>
    <property type="match status" value="1"/>
</dbReference>
<dbReference type="InterPro" id="IPR002035">
    <property type="entry name" value="VWF_A"/>
</dbReference>
<sequence>MMNLLALDTIGAFLISQVLLACSVQEFHTSRETILKISAAGQLMQCSASVDVLFLLDGSYSIGKGSFERSKHFAIALCDTLDIRSDKVRVGVLQYSATAWLEFPLDAYFTRQEVKRETKEIVFRGGSTETSLALKYVLRKGFPGGRDASVPKILIILSDGKSQGPLLPLAQQLKDSGVIIFAVGVRFPRWEELHSLASDPMEQHVLFAEHVDDAVNGLSSTLTNATVCSAVPPGCKIKSHHCERKTLETMKELMGNYMCWKGAKGQRHGPVSTALCPFYSWKKVYRRHPSKCYRTVCPDPCDSQPCQNGGTCVLEGLDKYHCVCPVGFGGDEHCVPKMSIECSVDLLFLLDSSSSTALEGFLRHKSFLKRFIQATLAVGSPVNVGIAQYSNVVRMAVKIGEYQDVPELLEQIDAMRYTGGRTLTGKALRHVAQYGFKSAPVFADIHDDLPRVIILLAGSRSEDPVIEPAKYARDRDLFLIGVGAESMRAELNDIVTNPQQTVVYASPQDLFNKIPELQGKICSIESQGCHASLDLVFTLDGSAEVGLENFNHLKNFVKSASLHFIINRDVTQIGLVVFGSRLHTVFSLDTHNTRSGVLEAINWASFVGGLGSAGSALLHIYDDVMTVQKGARPGVNKVVVMLTDGTGAEDAVVPAQKLRSNGISLFVVGIGEAKRNLLMRIAGSESYIIQVASYKDLKYFEDSIFQRVCEEAKHPVNLCRPNPCMNDGECVLQKGSYRCLCKNWEGLHCENKISRGVPPIRPIKLQRQRNPTSYRHHHKKA</sequence>
<dbReference type="SMART" id="SM00181">
    <property type="entry name" value="EGF"/>
    <property type="match status" value="2"/>
</dbReference>
<dbReference type="InterPro" id="IPR001881">
    <property type="entry name" value="EGF-like_Ca-bd_dom"/>
</dbReference>
<comment type="caution">
    <text evidence="10">Lacks conserved residue(s) required for the propagation of feature annotation.</text>
</comment>
<dbReference type="PROSITE" id="PS01186">
    <property type="entry name" value="EGF_2"/>
    <property type="match status" value="1"/>
</dbReference>
<keyword evidence="4 11" id="KW-0732">Signal</keyword>
<dbReference type="Pfam" id="PF00092">
    <property type="entry name" value="VWA"/>
    <property type="match status" value="3"/>
</dbReference>
<organism evidence="14 15">
    <name type="scientific">Microcaecilia unicolor</name>
    <dbReference type="NCBI Taxonomy" id="1415580"/>
    <lineage>
        <taxon>Eukaryota</taxon>
        <taxon>Metazoa</taxon>
        <taxon>Chordata</taxon>
        <taxon>Craniata</taxon>
        <taxon>Vertebrata</taxon>
        <taxon>Euteleostomi</taxon>
        <taxon>Amphibia</taxon>
        <taxon>Gymnophiona</taxon>
        <taxon>Siphonopidae</taxon>
        <taxon>Microcaecilia</taxon>
    </lineage>
</organism>
<proteinExistence type="predicted"/>
<dbReference type="InterPro" id="IPR000742">
    <property type="entry name" value="EGF"/>
</dbReference>
<dbReference type="GO" id="GO:0007161">
    <property type="term" value="P:calcium-independent cell-matrix adhesion"/>
    <property type="evidence" value="ECO:0007669"/>
    <property type="project" value="TreeGrafter"/>
</dbReference>
<evidence type="ECO:0000256" key="11">
    <source>
        <dbReference type="SAM" id="SignalP"/>
    </source>
</evidence>
<feature type="signal peptide" evidence="11">
    <location>
        <begin position="1"/>
        <end position="21"/>
    </location>
</feature>
<keyword evidence="6" id="KW-1015">Disulfide bond</keyword>
<evidence type="ECO:0000256" key="8">
    <source>
        <dbReference type="ARBA" id="ARBA00070370"/>
    </source>
</evidence>
<keyword evidence="3 10" id="KW-0245">EGF-like domain</keyword>
<dbReference type="CDD" id="cd00054">
    <property type="entry name" value="EGF_CA"/>
    <property type="match status" value="1"/>
</dbReference>
<dbReference type="FunFam" id="2.10.25.10:FF:000336">
    <property type="entry name" value="von Willebrand factor A domain containing 2"/>
    <property type="match status" value="1"/>
</dbReference>
<evidence type="ECO:0000256" key="3">
    <source>
        <dbReference type="ARBA" id="ARBA00022536"/>
    </source>
</evidence>
<dbReference type="CDD" id="cd00053">
    <property type="entry name" value="EGF"/>
    <property type="match status" value="1"/>
</dbReference>
<dbReference type="Proteomes" id="UP000515156">
    <property type="component" value="Chromosome 5"/>
</dbReference>
<dbReference type="GO" id="GO:0005615">
    <property type="term" value="C:extracellular space"/>
    <property type="evidence" value="ECO:0007669"/>
    <property type="project" value="TreeGrafter"/>
</dbReference>
<dbReference type="PRINTS" id="PR00453">
    <property type="entry name" value="VWFADOMAIN"/>
</dbReference>
<evidence type="ECO:0000313" key="15">
    <source>
        <dbReference type="RefSeq" id="XP_030058547.1"/>
    </source>
</evidence>
<feature type="domain" description="EGF-like" evidence="12">
    <location>
        <begin position="298"/>
        <end position="335"/>
    </location>
</feature>
<evidence type="ECO:0000256" key="5">
    <source>
        <dbReference type="ARBA" id="ARBA00022737"/>
    </source>
</evidence>
<dbReference type="GO" id="GO:0042802">
    <property type="term" value="F:identical protein binding"/>
    <property type="evidence" value="ECO:0007669"/>
    <property type="project" value="UniProtKB-ARBA"/>
</dbReference>
<evidence type="ECO:0000256" key="2">
    <source>
        <dbReference type="ARBA" id="ARBA00022525"/>
    </source>
</evidence>
<reference evidence="15" key="1">
    <citation type="submission" date="2025-08" db="UniProtKB">
        <authorList>
            <consortium name="RefSeq"/>
        </authorList>
    </citation>
    <scope>IDENTIFICATION</scope>
</reference>
<evidence type="ECO:0000256" key="4">
    <source>
        <dbReference type="ARBA" id="ARBA00022729"/>
    </source>
</evidence>
<evidence type="ECO:0000256" key="9">
    <source>
        <dbReference type="ARBA" id="ARBA00080893"/>
    </source>
</evidence>
<dbReference type="AlphaFoldDB" id="A0A6P7XSZ4"/>